<dbReference type="PANTHER" id="PTHR34380">
    <property type="entry name" value="BNAA03G12380D PROTEIN"/>
    <property type="match status" value="1"/>
</dbReference>
<keyword evidence="4" id="KW-1185">Reference proteome</keyword>
<feature type="coiled-coil region" evidence="1">
    <location>
        <begin position="34"/>
        <end position="155"/>
    </location>
</feature>
<name>A0ABR0VNH4_REHGL</name>
<keyword evidence="1" id="KW-0175">Coiled coil</keyword>
<feature type="compositionally biased region" description="Basic and acidic residues" evidence="2">
    <location>
        <begin position="164"/>
        <end position="174"/>
    </location>
</feature>
<evidence type="ECO:0000256" key="1">
    <source>
        <dbReference type="SAM" id="Coils"/>
    </source>
</evidence>
<feature type="region of interest" description="Disordered" evidence="2">
    <location>
        <begin position="216"/>
        <end position="242"/>
    </location>
</feature>
<feature type="region of interest" description="Disordered" evidence="2">
    <location>
        <begin position="155"/>
        <end position="190"/>
    </location>
</feature>
<comment type="caution">
    <text evidence="3">The sequence shown here is derived from an EMBL/GenBank/DDBJ whole genome shotgun (WGS) entry which is preliminary data.</text>
</comment>
<dbReference type="Proteomes" id="UP001318860">
    <property type="component" value="Unassembled WGS sequence"/>
</dbReference>
<dbReference type="EMBL" id="JABTTQ020001104">
    <property type="protein sequence ID" value="KAK6135340.1"/>
    <property type="molecule type" value="Genomic_DNA"/>
</dbReference>
<feature type="compositionally biased region" description="Basic residues" evidence="2">
    <location>
        <begin position="356"/>
        <end position="366"/>
    </location>
</feature>
<organism evidence="3 4">
    <name type="scientific">Rehmannia glutinosa</name>
    <name type="common">Chinese foxglove</name>
    <dbReference type="NCBI Taxonomy" id="99300"/>
    <lineage>
        <taxon>Eukaryota</taxon>
        <taxon>Viridiplantae</taxon>
        <taxon>Streptophyta</taxon>
        <taxon>Embryophyta</taxon>
        <taxon>Tracheophyta</taxon>
        <taxon>Spermatophyta</taxon>
        <taxon>Magnoliopsida</taxon>
        <taxon>eudicotyledons</taxon>
        <taxon>Gunneridae</taxon>
        <taxon>Pentapetalae</taxon>
        <taxon>asterids</taxon>
        <taxon>lamiids</taxon>
        <taxon>Lamiales</taxon>
        <taxon>Orobanchaceae</taxon>
        <taxon>Rehmannieae</taxon>
        <taxon>Rehmannia</taxon>
    </lineage>
</organism>
<evidence type="ECO:0000256" key="2">
    <source>
        <dbReference type="SAM" id="MobiDB-lite"/>
    </source>
</evidence>
<accession>A0ABR0VNH4</accession>
<feature type="region of interest" description="Disordered" evidence="2">
    <location>
        <begin position="345"/>
        <end position="455"/>
    </location>
</feature>
<dbReference type="PANTHER" id="PTHR34380:SF1">
    <property type="entry name" value="OS01G0221300 PROTEIN"/>
    <property type="match status" value="1"/>
</dbReference>
<reference evidence="3 4" key="1">
    <citation type="journal article" date="2021" name="Comput. Struct. Biotechnol. J.">
        <title>De novo genome assembly of the potent medicinal plant Rehmannia glutinosa using nanopore technology.</title>
        <authorList>
            <person name="Ma L."/>
            <person name="Dong C."/>
            <person name="Song C."/>
            <person name="Wang X."/>
            <person name="Zheng X."/>
            <person name="Niu Y."/>
            <person name="Chen S."/>
            <person name="Feng W."/>
        </authorList>
    </citation>
    <scope>NUCLEOTIDE SEQUENCE [LARGE SCALE GENOMIC DNA]</scope>
    <source>
        <strain evidence="3">DH-2019</strain>
    </source>
</reference>
<protein>
    <submittedName>
        <fullName evidence="3">Uncharacterized protein</fullName>
    </submittedName>
</protein>
<evidence type="ECO:0000313" key="4">
    <source>
        <dbReference type="Proteomes" id="UP001318860"/>
    </source>
</evidence>
<feature type="compositionally biased region" description="Basic and acidic residues" evidence="2">
    <location>
        <begin position="367"/>
        <end position="377"/>
    </location>
</feature>
<feature type="compositionally biased region" description="Polar residues" evidence="2">
    <location>
        <begin position="382"/>
        <end position="392"/>
    </location>
</feature>
<gene>
    <name evidence="3" type="ORF">DH2020_030928</name>
</gene>
<proteinExistence type="predicted"/>
<evidence type="ECO:0000313" key="3">
    <source>
        <dbReference type="EMBL" id="KAK6135340.1"/>
    </source>
</evidence>
<sequence length="588" mass="65801">MGVDKGIKLEETESKDFVNSGVKVKKEYEGCIRCLELQDKITKADDKCSRLELDIGKKKSVIESLEGKPGFMELKYLKIVNEVRVLKQKNEELENIIRNSKEEDDMLTHMIIENKVLECEKNRAESENGVWKVKCKELEMQVMELEKRLSAEISKTGGPSVVRTQDKTNEEKDASGTPPIITPSKQYTNVEGFKGGNQGDLKSRIKKCLDFAAEGSPHKNISPSTPGGRPPFGPIEISDSDDDLNASDVHISDLDSKTVQSLTGVGLGITPDEKELTSKDRCAVIVEGQSDEEDVTCYIARPPYLPVPKRRKVRRGVAYVINSESENDSSDDNIPICRLRSENRRPVNDSCSIDNRKKHTPRRRLVRVGDNEEKDVSGRFSYKSSENQNNIGTPEIMNDSSGEDEMEKDDSSSEGESLGGFIVNNSDVSEGETSENDGTFSGDCSGDSGNASESSMAYDEVISGLRRDRKDKMKWEYEADMLADFGKFPEMCMKAVCALYRQQTCEEKSFKATIHINGRGFNQIHAFSGSALAEFLTDGDPQGDLKKSVKELQEFDSKGVEKCRKLATHYSKQLFEIYKNKEDPYFHP</sequence>